<name>A0A2G0Q8Q8_XENHO</name>
<evidence type="ECO:0000313" key="2">
    <source>
        <dbReference type="Proteomes" id="UP000225433"/>
    </source>
</evidence>
<comment type="caution">
    <text evidence="1">The sequence shown here is derived from an EMBL/GenBank/DDBJ whole genome shotgun (WGS) entry which is preliminary data.</text>
</comment>
<dbReference type="RefSeq" id="WP_232326106.1">
    <property type="nucleotide sequence ID" value="NZ_CP016176.1"/>
</dbReference>
<dbReference type="Pfam" id="PF10014">
    <property type="entry name" value="2OG-Fe_Oxy_2"/>
    <property type="match status" value="1"/>
</dbReference>
<dbReference type="Gene3D" id="2.60.120.620">
    <property type="entry name" value="q2cbj1_9rhob like domain"/>
    <property type="match status" value="1"/>
</dbReference>
<gene>
    <name evidence="1" type="ORF">Xhom_02337</name>
</gene>
<sequence length="128" mass="14828">MTDIAILGDRLTKDHHYAIDIHQFRVKTQSGRESPTTSGIHQDGQDWIFMHFIHSHNTEPVISEVHATADEAPPLLHTALEYFLETLIINDKRLYHRASNVRQISPTNMAYRDLLLVTFRQLPEQQKS</sequence>
<evidence type="ECO:0008006" key="3">
    <source>
        <dbReference type="Google" id="ProtNLM"/>
    </source>
</evidence>
<reference evidence="1 2" key="1">
    <citation type="journal article" date="2017" name="Nat. Microbiol.">
        <title>Natural product diversity associated with the nematode symbionts Photorhabdus and Xenorhabdus.</title>
        <authorList>
            <person name="Tobias N.J."/>
            <person name="Wolff H."/>
            <person name="Djahanschiri B."/>
            <person name="Grundmann F."/>
            <person name="Kronenwerth M."/>
            <person name="Shi Y.M."/>
            <person name="Simonyi S."/>
            <person name="Grun P."/>
            <person name="Shapiro-Ilan D."/>
            <person name="Pidot S.J."/>
            <person name="Stinear T.P."/>
            <person name="Ebersberger I."/>
            <person name="Bode H.B."/>
        </authorList>
    </citation>
    <scope>NUCLEOTIDE SEQUENCE [LARGE SCALE GENOMIC DNA]</scope>
    <source>
        <strain evidence="1 2">DSM 17903</strain>
    </source>
</reference>
<proteinExistence type="predicted"/>
<protein>
    <recommendedName>
        <fullName evidence="3">L-isoleucine-4-hydroxylase</fullName>
    </recommendedName>
</protein>
<organism evidence="1 2">
    <name type="scientific">Xenorhabdus hominickii</name>
    <dbReference type="NCBI Taxonomy" id="351679"/>
    <lineage>
        <taxon>Bacteria</taxon>
        <taxon>Pseudomonadati</taxon>
        <taxon>Pseudomonadota</taxon>
        <taxon>Gammaproteobacteria</taxon>
        <taxon>Enterobacterales</taxon>
        <taxon>Morganellaceae</taxon>
        <taxon>Xenorhabdus</taxon>
    </lineage>
</organism>
<dbReference type="InterPro" id="IPR018724">
    <property type="entry name" value="2OG-Fe_dioxygenase"/>
</dbReference>
<dbReference type="AlphaFoldDB" id="A0A2G0Q8Q8"/>
<dbReference type="Proteomes" id="UP000225433">
    <property type="component" value="Unassembled WGS sequence"/>
</dbReference>
<dbReference type="GO" id="GO:0051213">
    <property type="term" value="F:dioxygenase activity"/>
    <property type="evidence" value="ECO:0007669"/>
    <property type="project" value="InterPro"/>
</dbReference>
<evidence type="ECO:0000313" key="1">
    <source>
        <dbReference type="EMBL" id="PHM55591.1"/>
    </source>
</evidence>
<accession>A0A2G0Q8Q8</accession>
<dbReference type="EMBL" id="NJAI01000003">
    <property type="protein sequence ID" value="PHM55591.1"/>
    <property type="molecule type" value="Genomic_DNA"/>
</dbReference>